<reference evidence="2" key="1">
    <citation type="journal article" date="2019" name="Int. J. Syst. Evol. Microbiol.">
        <title>The Global Catalogue of Microorganisms (GCM) 10K type strain sequencing project: providing services to taxonomists for standard genome sequencing and annotation.</title>
        <authorList>
            <consortium name="The Broad Institute Genomics Platform"/>
            <consortium name="The Broad Institute Genome Sequencing Center for Infectious Disease"/>
            <person name="Wu L."/>
            <person name="Ma J."/>
        </authorList>
    </citation>
    <scope>NUCLEOTIDE SEQUENCE [LARGE SCALE GENOMIC DNA]</scope>
    <source>
        <strain evidence="2">JCM 3369</strain>
    </source>
</reference>
<protein>
    <submittedName>
        <fullName evidence="1">Uncharacterized protein</fullName>
    </submittedName>
</protein>
<evidence type="ECO:0000313" key="1">
    <source>
        <dbReference type="EMBL" id="MFC6879679.1"/>
    </source>
</evidence>
<sequence>MTDEQGRFSVTGKAYRDGYWRVAVQGSTYGDYVTTAGPSDYVDVRHLTRILDYNAAPEPVRKGGTVTVQGMLYRYTDKWHHFVKQKMYFYFRPKSSAKWTYVGSTRGDRNGLFRKGFKASKDGTWRAYHPGSATYAKVHRDDYVDVR</sequence>
<organism evidence="1 2">
    <name type="scientific">Actinomadura yumaensis</name>
    <dbReference type="NCBI Taxonomy" id="111807"/>
    <lineage>
        <taxon>Bacteria</taxon>
        <taxon>Bacillati</taxon>
        <taxon>Actinomycetota</taxon>
        <taxon>Actinomycetes</taxon>
        <taxon>Streptosporangiales</taxon>
        <taxon>Thermomonosporaceae</taxon>
        <taxon>Actinomadura</taxon>
    </lineage>
</organism>
<evidence type="ECO:0000313" key="2">
    <source>
        <dbReference type="Proteomes" id="UP001596380"/>
    </source>
</evidence>
<keyword evidence="2" id="KW-1185">Reference proteome</keyword>
<comment type="caution">
    <text evidence="1">The sequence shown here is derived from an EMBL/GenBank/DDBJ whole genome shotgun (WGS) entry which is preliminary data.</text>
</comment>
<gene>
    <name evidence="1" type="ORF">ACFQKB_07870</name>
</gene>
<dbReference type="Proteomes" id="UP001596380">
    <property type="component" value="Unassembled WGS sequence"/>
</dbReference>
<name>A0ABW2CDD5_9ACTN</name>
<accession>A0ABW2CDD5</accession>
<dbReference type="RefSeq" id="WP_160821642.1">
    <property type="nucleotide sequence ID" value="NZ_JBHSXE010000001.1"/>
</dbReference>
<dbReference type="EMBL" id="JBHSXS010000003">
    <property type="protein sequence ID" value="MFC6879679.1"/>
    <property type="molecule type" value="Genomic_DNA"/>
</dbReference>
<proteinExistence type="predicted"/>